<name>A0A5C7FML2_9BACI</name>
<organism evidence="2 3">
    <name type="scientific">Alkalicoccus halolimnae</name>
    <dbReference type="NCBI Taxonomy" id="1667239"/>
    <lineage>
        <taxon>Bacteria</taxon>
        <taxon>Bacillati</taxon>
        <taxon>Bacillota</taxon>
        <taxon>Bacilli</taxon>
        <taxon>Bacillales</taxon>
        <taxon>Bacillaceae</taxon>
        <taxon>Alkalicoccus</taxon>
    </lineage>
</organism>
<sequence>MNVLVIGANGQIGNHLVKMLGLSSEHHVHAMIRKEEQKAHMRELGADEIVLGDLEQDFSHAFKGIDAVIFTAGSGGHTGKEQTEAIDKKGAIQAVKEAESAGVKRFIMISTIMADEAENAPENIQHYLSAKKAADDALRSTSLSYTILRPGPLSNDSATGMIKTAQKLDSYDGSISREDVAAAAVNSLVLEETFNKTFELIGGTIPIGEAIKNI</sequence>
<dbReference type="OrthoDB" id="9803892at2"/>
<dbReference type="InterPro" id="IPR016040">
    <property type="entry name" value="NAD(P)-bd_dom"/>
</dbReference>
<gene>
    <name evidence="2" type="ORF">FTX54_006070</name>
</gene>
<dbReference type="InterPro" id="IPR036291">
    <property type="entry name" value="NAD(P)-bd_dom_sf"/>
</dbReference>
<keyword evidence="3" id="KW-1185">Reference proteome</keyword>
<dbReference type="AlphaFoldDB" id="A0A5C7FML2"/>
<dbReference type="KEGG" id="ahal:FTX54_006070"/>
<evidence type="ECO:0000313" key="3">
    <source>
        <dbReference type="Proteomes" id="UP000321816"/>
    </source>
</evidence>
<dbReference type="SUPFAM" id="SSF51735">
    <property type="entry name" value="NAD(P)-binding Rossmann-fold domains"/>
    <property type="match status" value="1"/>
</dbReference>
<reference evidence="2 3" key="1">
    <citation type="submission" date="2024-01" db="EMBL/GenBank/DDBJ databases">
        <title>Complete Genome Sequence of Alkalicoccus halolimnae BZ-SZ-XJ29T, a Moderately Halophilic Bacterium Isolated from a Salt Lake.</title>
        <authorList>
            <person name="Zhao B."/>
        </authorList>
    </citation>
    <scope>NUCLEOTIDE SEQUENCE [LARGE SCALE GENOMIC DNA]</scope>
    <source>
        <strain evidence="2 3">BZ-SZ-XJ29</strain>
    </source>
</reference>
<evidence type="ECO:0000259" key="1">
    <source>
        <dbReference type="Pfam" id="PF13460"/>
    </source>
</evidence>
<dbReference type="Proteomes" id="UP000321816">
    <property type="component" value="Chromosome"/>
</dbReference>
<dbReference type="Gene3D" id="3.40.50.720">
    <property type="entry name" value="NAD(P)-binding Rossmann-like Domain"/>
    <property type="match status" value="1"/>
</dbReference>
<dbReference type="PANTHER" id="PTHR15020:SF50">
    <property type="entry name" value="UPF0659 PROTEIN YMR090W"/>
    <property type="match status" value="1"/>
</dbReference>
<dbReference type="RefSeq" id="WP_147803115.1">
    <property type="nucleotide sequence ID" value="NZ_CP144914.1"/>
</dbReference>
<dbReference type="Pfam" id="PF13460">
    <property type="entry name" value="NAD_binding_10"/>
    <property type="match status" value="1"/>
</dbReference>
<accession>A0A5C7FML2</accession>
<dbReference type="CDD" id="cd05243">
    <property type="entry name" value="SDR_a5"/>
    <property type="match status" value="1"/>
</dbReference>
<dbReference type="EMBL" id="CP144914">
    <property type="protein sequence ID" value="WWD81112.1"/>
    <property type="molecule type" value="Genomic_DNA"/>
</dbReference>
<proteinExistence type="predicted"/>
<feature type="domain" description="NAD(P)-binding" evidence="1">
    <location>
        <begin position="7"/>
        <end position="188"/>
    </location>
</feature>
<dbReference type="PANTHER" id="PTHR15020">
    <property type="entry name" value="FLAVIN REDUCTASE-RELATED"/>
    <property type="match status" value="1"/>
</dbReference>
<protein>
    <submittedName>
        <fullName evidence="2">SDR family oxidoreductase</fullName>
    </submittedName>
</protein>
<evidence type="ECO:0000313" key="2">
    <source>
        <dbReference type="EMBL" id="WWD81112.1"/>
    </source>
</evidence>